<sequence length="1036" mass="114490">MNKKYLSVILFSALMLGTTGTFTSCKDYDDDIKNLQEQIDKKASLEELQKQMDAMQADVDAAKAAAEEAKNKAQEALDKANAAGGGDVTSEELQALKDDLQAQIDKLASLEDVQAEIDALKKELADTYATQEALDALKTKVDTLSDKVASIVGNLLNSLVYQPSLYINGVEATEYPWMSYQPITTTNGADYEFTNKENTKCIVDLKESPYTEWNYTTLGKAKEYDPAISVNYHVNPSKAKLAKENLSIISNDAEVVNTRASVAVPQLDATKDITLENGVLTIPLVAEGSKIMANGIDKTELSKASIFALQANVKTEDGEDRVVTSDYAALYGSTITPQAIAYSVPNYNGFDIEADNCENAKNNDELWGTVGEALQNHPTLRVAYNSQIDLSKVLAIHYNQVSLTSTNGTHKVWNWGEEAQYGLKYDFALIQYTAGNNKTSDSKYVDQNLIKEGIVAPRMVEADGTTSTSTGVSSVGRHPLVRVRVLDANNEVVLHAYIVVEIVQTIDNIITDVFNKGEQKFGCDGSNPELTWAEVSKLLLEKVEYSKEEFLALYKVDKDAQGVLYQFELKDNKFTQISKDEDIYGTVTEKTEGAGTTTPVLSWALSMNDQQRIYDLDGHSKTIYVRYVKNINNPNTTTQIAPVYLPIKVTVVKPQGTVVKKIAEYWYNDSKNTRLNVQYPKDGGNTEDFTVDLDQVWEGNKPTFGVEGFDSYTATILANRAGAQGGYKYYFTAANNGVKVTDQLGNEYELFAGNSAAEVKVEKATDIFGKEYDVTTENALLHALKSDKGEYLNDALYAKDSKGAIEMIAQISNTTDKCTIKYQNNETAKRILNAYKDELAAQIGICAYSPCNIALSLNGATYPANLLRPITITDNSKGEFLDAQANGSTINIAEVFNFVDWRNVSFYNGDKDYKNVWLYAFYGLNKIEVKTALITTNLNGNDINTKLLSEVTQKIIITQEPNNTAKVIDLKEFNAAKFGTEATWNAIVDAFGKIKYVNNGNNVETFKVRIPVDFTYTWGTIRAYVECTVNSTMGQN</sequence>
<keyword evidence="2" id="KW-0732">Signal</keyword>
<dbReference type="AlphaFoldDB" id="A0AA41DDI5"/>
<evidence type="ECO:0000313" key="4">
    <source>
        <dbReference type="Proteomes" id="UP000698924"/>
    </source>
</evidence>
<evidence type="ECO:0000256" key="1">
    <source>
        <dbReference type="SAM" id="Coils"/>
    </source>
</evidence>
<protein>
    <recommendedName>
        <fullName evidence="5">Cell surface protein</fullName>
    </recommendedName>
</protein>
<evidence type="ECO:0000313" key="3">
    <source>
        <dbReference type="EMBL" id="MBM6858827.1"/>
    </source>
</evidence>
<reference evidence="3 4" key="1">
    <citation type="journal article" date="2021" name="Sci. Rep.">
        <title>The distribution of antibiotic resistance genes in chicken gut microbiota commensals.</title>
        <authorList>
            <person name="Juricova H."/>
            <person name="Matiasovicova J."/>
            <person name="Kubasova T."/>
            <person name="Cejkova D."/>
            <person name="Rychlik I."/>
        </authorList>
    </citation>
    <scope>NUCLEOTIDE SEQUENCE [LARGE SCALE GENOMIC DNA]</scope>
    <source>
        <strain evidence="3 4">An421</strain>
    </source>
</reference>
<organism evidence="3 4">
    <name type="scientific">Caecibacteroides pullorum</name>
    <dbReference type="NCBI Taxonomy" id="2725562"/>
    <lineage>
        <taxon>Bacteria</taxon>
        <taxon>Pseudomonadati</taxon>
        <taxon>Bacteroidota</taxon>
        <taxon>Bacteroidia</taxon>
        <taxon>Bacteroidales</taxon>
        <taxon>Bacteroidaceae</taxon>
        <taxon>Caecibacteroides</taxon>
    </lineage>
</organism>
<dbReference type="PROSITE" id="PS51257">
    <property type="entry name" value="PROKAR_LIPOPROTEIN"/>
    <property type="match status" value="1"/>
</dbReference>
<evidence type="ECO:0000256" key="2">
    <source>
        <dbReference type="SAM" id="SignalP"/>
    </source>
</evidence>
<dbReference type="RefSeq" id="WP_204973377.1">
    <property type="nucleotide sequence ID" value="NZ_JAAZTS010000044.1"/>
</dbReference>
<feature type="chain" id="PRO_5041224769" description="Cell surface protein" evidence="2">
    <location>
        <begin position="24"/>
        <end position="1036"/>
    </location>
</feature>
<proteinExistence type="predicted"/>
<feature type="coiled-coil region" evidence="1">
    <location>
        <begin position="25"/>
        <end position="130"/>
    </location>
</feature>
<keyword evidence="1" id="KW-0175">Coiled coil</keyword>
<evidence type="ECO:0008006" key="5">
    <source>
        <dbReference type="Google" id="ProtNLM"/>
    </source>
</evidence>
<keyword evidence="4" id="KW-1185">Reference proteome</keyword>
<accession>A0AA41DDI5</accession>
<feature type="signal peptide" evidence="2">
    <location>
        <begin position="1"/>
        <end position="23"/>
    </location>
</feature>
<dbReference type="EMBL" id="JACJMO010000045">
    <property type="protein sequence ID" value="MBM6858827.1"/>
    <property type="molecule type" value="Genomic_DNA"/>
</dbReference>
<gene>
    <name evidence="3" type="ORF">H6D15_14705</name>
</gene>
<name>A0AA41DDI5_9BACT</name>
<comment type="caution">
    <text evidence="3">The sequence shown here is derived from an EMBL/GenBank/DDBJ whole genome shotgun (WGS) entry which is preliminary data.</text>
</comment>
<dbReference type="Proteomes" id="UP000698924">
    <property type="component" value="Unassembled WGS sequence"/>
</dbReference>